<dbReference type="Proteomes" id="UP001627154">
    <property type="component" value="Unassembled WGS sequence"/>
</dbReference>
<dbReference type="EMBL" id="JBJJXI010000059">
    <property type="protein sequence ID" value="KAL3398985.1"/>
    <property type="molecule type" value="Genomic_DNA"/>
</dbReference>
<comment type="caution">
    <text evidence="1">The sequence shown here is derived from an EMBL/GenBank/DDBJ whole genome shotgun (WGS) entry which is preliminary data.</text>
</comment>
<reference evidence="1 2" key="1">
    <citation type="journal article" date="2024" name="bioRxiv">
        <title>A reference genome for Trichogramma kaykai: A tiny desert-dwelling parasitoid wasp with competing sex-ratio distorters.</title>
        <authorList>
            <person name="Culotta J."/>
            <person name="Lindsey A.R."/>
        </authorList>
    </citation>
    <scope>NUCLEOTIDE SEQUENCE [LARGE SCALE GENOMIC DNA]</scope>
    <source>
        <strain evidence="1 2">KSX58</strain>
    </source>
</reference>
<keyword evidence="2" id="KW-1185">Reference proteome</keyword>
<evidence type="ECO:0000313" key="2">
    <source>
        <dbReference type="Proteomes" id="UP001627154"/>
    </source>
</evidence>
<dbReference type="PANTHER" id="PTHR33480:SF1">
    <property type="entry name" value="TYR RECOMBINASE DOMAIN-CONTAINING PROTEIN"/>
    <property type="match status" value="1"/>
</dbReference>
<gene>
    <name evidence="1" type="ORF">TKK_008070</name>
</gene>
<sequence length="270" mass="31616">MQATDFNNLKVPCTSNEPIEKEKMCELYGKYCEHLKLHFTRHHANQPGADAIIRRIDSNYKLVKNLQVPISKEGKQKRQLKFHMCKFCETDQSHLKVHKLRKHKNEPDVIEMIRLTKIHPPNSREPMKKLLHSGDIIYNTNNELNKGDLRVARKTMYNKTPDDFTACENCKIMVLETDYRKHRLRCTGKCVGSTRNIAQEGRALIPRCHAVANNTLRKRIFPRISNDPVSRCIRYDQLVYEFGNELSSKLRGEQHTRNIVTQLRRLGRKV</sequence>
<evidence type="ECO:0000313" key="1">
    <source>
        <dbReference type="EMBL" id="KAL3398985.1"/>
    </source>
</evidence>
<organism evidence="1 2">
    <name type="scientific">Trichogramma kaykai</name>
    <dbReference type="NCBI Taxonomy" id="54128"/>
    <lineage>
        <taxon>Eukaryota</taxon>
        <taxon>Metazoa</taxon>
        <taxon>Ecdysozoa</taxon>
        <taxon>Arthropoda</taxon>
        <taxon>Hexapoda</taxon>
        <taxon>Insecta</taxon>
        <taxon>Pterygota</taxon>
        <taxon>Neoptera</taxon>
        <taxon>Endopterygota</taxon>
        <taxon>Hymenoptera</taxon>
        <taxon>Apocrita</taxon>
        <taxon>Proctotrupomorpha</taxon>
        <taxon>Chalcidoidea</taxon>
        <taxon>Trichogrammatidae</taxon>
        <taxon>Trichogramma</taxon>
    </lineage>
</organism>
<dbReference type="PANTHER" id="PTHR33480">
    <property type="entry name" value="SET DOMAIN-CONTAINING PROTEIN-RELATED"/>
    <property type="match status" value="1"/>
</dbReference>
<proteinExistence type="predicted"/>
<dbReference type="AlphaFoldDB" id="A0ABD2X1K2"/>
<accession>A0ABD2X1K2</accession>
<evidence type="ECO:0008006" key="3">
    <source>
        <dbReference type="Google" id="ProtNLM"/>
    </source>
</evidence>
<name>A0ABD2X1K2_9HYME</name>
<protein>
    <recommendedName>
        <fullName evidence="3">C2H2-type domain-containing protein</fullName>
    </recommendedName>
</protein>